<dbReference type="EMBL" id="CP002999">
    <property type="protein sequence ID" value="AEM72449.1"/>
    <property type="molecule type" value="Genomic_DNA"/>
</dbReference>
<gene>
    <name evidence="6" type="ordered locus">Murru_3437</name>
</gene>
<dbReference type="eggNOG" id="COG1309">
    <property type="taxonomic scope" value="Bacteria"/>
</dbReference>
<feature type="domain" description="HTH tetR-type" evidence="5">
    <location>
        <begin position="6"/>
        <end position="66"/>
    </location>
</feature>
<dbReference type="PRINTS" id="PR00455">
    <property type="entry name" value="HTHTETR"/>
</dbReference>
<dbReference type="SUPFAM" id="SSF48498">
    <property type="entry name" value="Tetracyclin repressor-like, C-terminal domain"/>
    <property type="match status" value="1"/>
</dbReference>
<keyword evidence="1" id="KW-0805">Transcription regulation</keyword>
<proteinExistence type="predicted"/>
<sequence length="204" mass="22704">MTKKAEKTTAYIIETVAPIFNKHGYIGTSMSDLTEATGLTKGAIYGNFENKEALALSAFEHNRNVLLETIDNKLEIGVKAFDKLFCLLSFYKQYDMFTLPLGGCPILNVGVDAQANNKLLSAAVKETVKEIEGKIALVLENGANKEEIRLPVPPLQFAKQLFTMIQGAVAMSTITQDRKYLVNTITYLEYLVKQELKKKANLDF</sequence>
<protein>
    <submittedName>
        <fullName evidence="6">Transcriptional regulator, TetR family</fullName>
    </submittedName>
</protein>
<dbReference type="STRING" id="886377.Murru_3437"/>
<dbReference type="InterPro" id="IPR036271">
    <property type="entry name" value="Tet_transcr_reg_TetR-rel_C_sf"/>
</dbReference>
<accession>G2PNN6</accession>
<dbReference type="Pfam" id="PF16925">
    <property type="entry name" value="TetR_C_13"/>
    <property type="match status" value="1"/>
</dbReference>
<dbReference type="KEGG" id="mrs:Murru_3437"/>
<dbReference type="RefSeq" id="WP_014034723.1">
    <property type="nucleotide sequence ID" value="NC_015945.1"/>
</dbReference>
<evidence type="ECO:0000313" key="6">
    <source>
        <dbReference type="EMBL" id="AEM72449.1"/>
    </source>
</evidence>
<dbReference type="OrthoDB" id="9798857at2"/>
<dbReference type="PANTHER" id="PTHR47506">
    <property type="entry name" value="TRANSCRIPTIONAL REGULATORY PROTEIN"/>
    <property type="match status" value="1"/>
</dbReference>
<dbReference type="InterPro" id="IPR001647">
    <property type="entry name" value="HTH_TetR"/>
</dbReference>
<dbReference type="SUPFAM" id="SSF46689">
    <property type="entry name" value="Homeodomain-like"/>
    <property type="match status" value="1"/>
</dbReference>
<keyword evidence="2 4" id="KW-0238">DNA-binding</keyword>
<reference evidence="7" key="1">
    <citation type="submission" date="2011-08" db="EMBL/GenBank/DDBJ databases">
        <title>The complete genome of Muricauda ruestringensis DSM 13258.</title>
        <authorList>
            <person name="Lucas S."/>
            <person name="Han J."/>
            <person name="Lapidus A."/>
            <person name="Bruce D."/>
            <person name="Goodwin L."/>
            <person name="Pitluck S."/>
            <person name="Peters L."/>
            <person name="Kyrpides N."/>
            <person name="Mavromatis K."/>
            <person name="Ivanova N."/>
            <person name="Ovchinnikova G."/>
            <person name="Teshima H."/>
            <person name="Detter J.C."/>
            <person name="Tapia R."/>
            <person name="Han C."/>
            <person name="Land M."/>
            <person name="Hauser L."/>
            <person name="Markowitz V."/>
            <person name="Cheng J.-F."/>
            <person name="Hugenholtz P."/>
            <person name="Woyke T."/>
            <person name="Wu D."/>
            <person name="Spring S."/>
            <person name="Schroeder M."/>
            <person name="Brambilla E."/>
            <person name="Klenk H.-P."/>
            <person name="Eisen J.A."/>
        </authorList>
    </citation>
    <scope>NUCLEOTIDE SEQUENCE [LARGE SCALE GENOMIC DNA]</scope>
    <source>
        <strain evidence="7">DSM 13258 / LMG 19739 / B1</strain>
    </source>
</reference>
<keyword evidence="3" id="KW-0804">Transcription</keyword>
<feature type="DNA-binding region" description="H-T-H motif" evidence="4">
    <location>
        <begin position="29"/>
        <end position="48"/>
    </location>
</feature>
<name>G2PNN6_ALLRU</name>
<evidence type="ECO:0000259" key="5">
    <source>
        <dbReference type="PROSITE" id="PS50977"/>
    </source>
</evidence>
<dbReference type="GO" id="GO:0003677">
    <property type="term" value="F:DNA binding"/>
    <property type="evidence" value="ECO:0007669"/>
    <property type="project" value="UniProtKB-UniRule"/>
</dbReference>
<dbReference type="Pfam" id="PF00440">
    <property type="entry name" value="TetR_N"/>
    <property type="match status" value="1"/>
</dbReference>
<dbReference type="Gene3D" id="1.10.357.10">
    <property type="entry name" value="Tetracycline Repressor, domain 2"/>
    <property type="match status" value="1"/>
</dbReference>
<evidence type="ECO:0000256" key="3">
    <source>
        <dbReference type="ARBA" id="ARBA00023163"/>
    </source>
</evidence>
<evidence type="ECO:0000256" key="1">
    <source>
        <dbReference type="ARBA" id="ARBA00023015"/>
    </source>
</evidence>
<dbReference type="Proteomes" id="UP000008908">
    <property type="component" value="Chromosome"/>
</dbReference>
<dbReference type="HOGENOM" id="CLU_069356_28_1_10"/>
<keyword evidence="7" id="KW-1185">Reference proteome</keyword>
<dbReference type="InterPro" id="IPR011075">
    <property type="entry name" value="TetR_C"/>
</dbReference>
<dbReference type="InterPro" id="IPR009057">
    <property type="entry name" value="Homeodomain-like_sf"/>
</dbReference>
<evidence type="ECO:0000256" key="2">
    <source>
        <dbReference type="ARBA" id="ARBA00023125"/>
    </source>
</evidence>
<dbReference type="AlphaFoldDB" id="G2PNN6"/>
<evidence type="ECO:0000256" key="4">
    <source>
        <dbReference type="PROSITE-ProRule" id="PRU00335"/>
    </source>
</evidence>
<reference evidence="6 7" key="2">
    <citation type="journal article" date="2012" name="Stand. Genomic Sci.">
        <title>Complete genome sequence of the facultatively anaerobic, appendaged bacterium Muricauda ruestringensis type strain (B1(T)).</title>
        <authorList>
            <person name="Huntemann M."/>
            <person name="Teshima H."/>
            <person name="Lapidus A."/>
            <person name="Nolan M."/>
            <person name="Lucas S."/>
            <person name="Hammon N."/>
            <person name="Deshpande S."/>
            <person name="Cheng J.F."/>
            <person name="Tapia R."/>
            <person name="Goodwin L.A."/>
            <person name="Pitluck S."/>
            <person name="Liolios K."/>
            <person name="Pagani I."/>
            <person name="Ivanova N."/>
            <person name="Mavromatis K."/>
            <person name="Mikhailova N."/>
            <person name="Pati A."/>
            <person name="Chen A."/>
            <person name="Palaniappan K."/>
            <person name="Land M."/>
            <person name="Hauser L."/>
            <person name="Pan C."/>
            <person name="Brambilla E.M."/>
            <person name="Rohde M."/>
            <person name="Spring S."/>
            <person name="Goker M."/>
            <person name="Detter J.C."/>
            <person name="Bristow J."/>
            <person name="Eisen J.A."/>
            <person name="Markowitz V."/>
            <person name="Hugenholtz P."/>
            <person name="Kyrpides N.C."/>
            <person name="Klenk H.P."/>
            <person name="Woyke T."/>
        </authorList>
    </citation>
    <scope>NUCLEOTIDE SEQUENCE [LARGE SCALE GENOMIC DNA]</scope>
    <source>
        <strain evidence="7">DSM 13258 / LMG 19739 / B1</strain>
    </source>
</reference>
<evidence type="ECO:0000313" key="7">
    <source>
        <dbReference type="Proteomes" id="UP000008908"/>
    </source>
</evidence>
<organism evidence="6 7">
    <name type="scientific">Allomuricauda ruestringensis (strain DSM 13258 / CIP 107369 / LMG 19739 / B1)</name>
    <name type="common">Muricauda ruestringensis</name>
    <dbReference type="NCBI Taxonomy" id="886377"/>
    <lineage>
        <taxon>Bacteria</taxon>
        <taxon>Pseudomonadati</taxon>
        <taxon>Bacteroidota</taxon>
        <taxon>Flavobacteriia</taxon>
        <taxon>Flavobacteriales</taxon>
        <taxon>Flavobacteriaceae</taxon>
        <taxon>Flagellimonas</taxon>
    </lineage>
</organism>
<dbReference type="PANTHER" id="PTHR47506:SF3">
    <property type="entry name" value="HTH-TYPE TRANSCRIPTIONAL REGULATOR LMRA"/>
    <property type="match status" value="1"/>
</dbReference>
<dbReference type="PROSITE" id="PS50977">
    <property type="entry name" value="HTH_TETR_2"/>
    <property type="match status" value="1"/>
</dbReference>